<feature type="transmembrane region" description="Helical" evidence="7">
    <location>
        <begin position="415"/>
        <end position="438"/>
    </location>
</feature>
<sequence length="943" mass="102931">MNGGNYTSDTLHTSPNKRRNKSQTTLNDTVAYSQKHREPSTHNTKTTSNKPKSTTSNGIAGDNLRDTSVNVASAFTQAVQSYTMSHSATNGYTTATRNGVTDLSARGLGAPPPSRARKPTSRRARGADESDDDVDGARLRGKSPLVEAATNFVRALSPGGSLYLRQRAAGVEDEVNNGSFQSLTGAFAGIKSQQSSQAMTRAPGSQSQTSHQTSRGNLSSDYNYSREESLMKKMDPPPRPTSPTKKKTAPRQSGAATINVDKQAYKPPVDEEEEEEDDWSEDERGHKRRKTKTGPTRRGLDHLPVVGAQAKHRRTRKKKGKDGQEEDGSETDTGYARSSAVRSLRGSVPPRQDDTTWQDSYAAGYAADGTTSMDQPDEHYADEYAIAIIQAHPSQSAFSIGGLMGRIVNLAIRTFAATVAFAVNTASSIAILLLRLLVSAFDIILLQPANYVMDRTQKIFGAVDWSAIGKGIIALLVIWMFLNSLSGSNNNTSSSSSGVSWLPWKTSQPATPIDYSQLNGDSSKVLMALDRRLQEMENRLIDMQFSQRRAVDRIDGQNRVIDESASKIDNVESALSKAKKAQAEAEEKLRSASSAAVSSLRSEVLNMLAQTSHNSGSSMSDEKLSILEKRLIAAEAGVKDAVDASKNAIKELATKGHGSSGGNAMRLWDKFVGTDGKTVTIKSTDGHDVTSLIGNLVDSAVLRWSKDDIAKPDFASYFAGARVVPQLTTQTYRIQPKSYWGNWGLLGSSAGEGRPPVTALHPDIHVGNCWPFKGAEGQLGVMLARSIVISEFTIDHAAKDVAFDVRSAPKKMEVWGLVDGADNIRKVANYHKQREQRYRDLVNAANREGRAPPPPEDPYPSTFPPDSHYLRLAQFTYNVNAVSHIQTFTVPQEIQELGVDIGVVVLKVKSNWGEPNWTCLYRFRVHGHDVHQEPFAHQEIDEL</sequence>
<evidence type="ECO:0000256" key="6">
    <source>
        <dbReference type="SAM" id="MobiDB-lite"/>
    </source>
</evidence>
<feature type="compositionally biased region" description="Basic residues" evidence="6">
    <location>
        <begin position="115"/>
        <end position="124"/>
    </location>
</feature>
<dbReference type="GO" id="GO:0034993">
    <property type="term" value="C:meiotic nuclear membrane microtubule tethering complex"/>
    <property type="evidence" value="ECO:0007669"/>
    <property type="project" value="TreeGrafter"/>
</dbReference>
<feature type="region of interest" description="Disordered" evidence="6">
    <location>
        <begin position="102"/>
        <end position="142"/>
    </location>
</feature>
<dbReference type="OrthoDB" id="342281at2759"/>
<evidence type="ECO:0000313" key="9">
    <source>
        <dbReference type="EMBL" id="KIM33482.1"/>
    </source>
</evidence>
<feature type="compositionally biased region" description="Basic residues" evidence="6">
    <location>
        <begin position="310"/>
        <end position="320"/>
    </location>
</feature>
<dbReference type="Pfam" id="PF07738">
    <property type="entry name" value="Sad1_UNC"/>
    <property type="match status" value="2"/>
</dbReference>
<dbReference type="InterPro" id="IPR012919">
    <property type="entry name" value="SUN_dom"/>
</dbReference>
<evidence type="ECO:0000256" key="4">
    <source>
        <dbReference type="ARBA" id="ARBA00023136"/>
    </source>
</evidence>
<feature type="domain" description="SUN" evidence="8">
    <location>
        <begin position="720"/>
        <end position="930"/>
    </location>
</feature>
<evidence type="ECO:0000313" key="10">
    <source>
        <dbReference type="Proteomes" id="UP000054097"/>
    </source>
</evidence>
<feature type="compositionally biased region" description="Polar residues" evidence="6">
    <location>
        <begin position="1"/>
        <end position="14"/>
    </location>
</feature>
<keyword evidence="5" id="KW-0175">Coiled coil</keyword>
<feature type="compositionally biased region" description="Acidic residues" evidence="6">
    <location>
        <begin position="270"/>
        <end position="281"/>
    </location>
</feature>
<feature type="compositionally biased region" description="Low complexity" evidence="6">
    <location>
        <begin position="41"/>
        <end position="57"/>
    </location>
</feature>
<protein>
    <recommendedName>
        <fullName evidence="8">SUN domain-containing protein</fullName>
    </recommendedName>
</protein>
<dbReference type="EMBL" id="KN824278">
    <property type="protein sequence ID" value="KIM33482.1"/>
    <property type="molecule type" value="Genomic_DNA"/>
</dbReference>
<feature type="coiled-coil region" evidence="5">
    <location>
        <begin position="561"/>
        <end position="595"/>
    </location>
</feature>
<evidence type="ECO:0000256" key="5">
    <source>
        <dbReference type="SAM" id="Coils"/>
    </source>
</evidence>
<feature type="region of interest" description="Disordered" evidence="6">
    <location>
        <begin position="1"/>
        <end position="64"/>
    </location>
</feature>
<dbReference type="InterPro" id="IPR045119">
    <property type="entry name" value="SUN1-5"/>
</dbReference>
<accession>A0A0C2XX93</accession>
<dbReference type="PROSITE" id="PS51469">
    <property type="entry name" value="SUN"/>
    <property type="match status" value="1"/>
</dbReference>
<evidence type="ECO:0000256" key="3">
    <source>
        <dbReference type="ARBA" id="ARBA00022989"/>
    </source>
</evidence>
<evidence type="ECO:0000256" key="7">
    <source>
        <dbReference type="SAM" id="Phobius"/>
    </source>
</evidence>
<comment type="subcellular location">
    <subcellularLocation>
        <location evidence="1">Membrane</location>
    </subcellularLocation>
</comment>
<feature type="compositionally biased region" description="Polar residues" evidence="6">
    <location>
        <begin position="191"/>
        <end position="223"/>
    </location>
</feature>
<feature type="compositionally biased region" description="Polar residues" evidence="6">
    <location>
        <begin position="22"/>
        <end position="32"/>
    </location>
</feature>
<dbReference type="HOGENOM" id="CLU_005985_0_0_1"/>
<dbReference type="PANTHER" id="PTHR12911">
    <property type="entry name" value="SAD1/UNC-84-LIKE PROTEIN-RELATED"/>
    <property type="match status" value="1"/>
</dbReference>
<dbReference type="STRING" id="933852.A0A0C2XX93"/>
<feature type="transmembrane region" description="Helical" evidence="7">
    <location>
        <begin position="459"/>
        <end position="482"/>
    </location>
</feature>
<evidence type="ECO:0000256" key="1">
    <source>
        <dbReference type="ARBA" id="ARBA00004370"/>
    </source>
</evidence>
<dbReference type="GO" id="GO:0043495">
    <property type="term" value="F:protein-membrane adaptor activity"/>
    <property type="evidence" value="ECO:0007669"/>
    <property type="project" value="TreeGrafter"/>
</dbReference>
<evidence type="ECO:0000256" key="2">
    <source>
        <dbReference type="ARBA" id="ARBA00022692"/>
    </source>
</evidence>
<reference evidence="10" key="2">
    <citation type="submission" date="2015-01" db="EMBL/GenBank/DDBJ databases">
        <title>Evolutionary Origins and Diversification of the Mycorrhizal Mutualists.</title>
        <authorList>
            <consortium name="DOE Joint Genome Institute"/>
            <consortium name="Mycorrhizal Genomics Consortium"/>
            <person name="Kohler A."/>
            <person name="Kuo A."/>
            <person name="Nagy L.G."/>
            <person name="Floudas D."/>
            <person name="Copeland A."/>
            <person name="Barry K.W."/>
            <person name="Cichocki N."/>
            <person name="Veneault-Fourrey C."/>
            <person name="LaButti K."/>
            <person name="Lindquist E.A."/>
            <person name="Lipzen A."/>
            <person name="Lundell T."/>
            <person name="Morin E."/>
            <person name="Murat C."/>
            <person name="Riley R."/>
            <person name="Ohm R."/>
            <person name="Sun H."/>
            <person name="Tunlid A."/>
            <person name="Henrissat B."/>
            <person name="Grigoriev I.V."/>
            <person name="Hibbett D.S."/>
            <person name="Martin F."/>
        </authorList>
    </citation>
    <scope>NUCLEOTIDE SEQUENCE [LARGE SCALE GENOMIC DNA]</scope>
    <source>
        <strain evidence="10">MAFF 305830</strain>
    </source>
</reference>
<evidence type="ECO:0000259" key="8">
    <source>
        <dbReference type="PROSITE" id="PS51469"/>
    </source>
</evidence>
<feature type="region of interest" description="Disordered" evidence="6">
    <location>
        <begin position="191"/>
        <end position="356"/>
    </location>
</feature>
<reference evidence="9 10" key="1">
    <citation type="submission" date="2014-04" db="EMBL/GenBank/DDBJ databases">
        <authorList>
            <consortium name="DOE Joint Genome Institute"/>
            <person name="Kuo A."/>
            <person name="Zuccaro A."/>
            <person name="Kohler A."/>
            <person name="Nagy L.G."/>
            <person name="Floudas D."/>
            <person name="Copeland A."/>
            <person name="Barry K.W."/>
            <person name="Cichocki N."/>
            <person name="Veneault-Fourrey C."/>
            <person name="LaButti K."/>
            <person name="Lindquist E.A."/>
            <person name="Lipzen A."/>
            <person name="Lundell T."/>
            <person name="Morin E."/>
            <person name="Murat C."/>
            <person name="Sun H."/>
            <person name="Tunlid A."/>
            <person name="Henrissat B."/>
            <person name="Grigoriev I.V."/>
            <person name="Hibbett D.S."/>
            <person name="Martin F."/>
            <person name="Nordberg H.P."/>
            <person name="Cantor M.N."/>
            <person name="Hua S.X."/>
        </authorList>
    </citation>
    <scope>NUCLEOTIDE SEQUENCE [LARGE SCALE GENOMIC DNA]</scope>
    <source>
        <strain evidence="9 10">MAFF 305830</strain>
    </source>
</reference>
<dbReference type="AlphaFoldDB" id="A0A0C2XX93"/>
<name>A0A0C2XX93_SERVB</name>
<dbReference type="PANTHER" id="PTHR12911:SF8">
    <property type="entry name" value="KLAROID PROTEIN-RELATED"/>
    <property type="match status" value="1"/>
</dbReference>
<keyword evidence="10" id="KW-1185">Reference proteome</keyword>
<keyword evidence="3 7" id="KW-1133">Transmembrane helix</keyword>
<gene>
    <name evidence="9" type="ORF">M408DRAFT_326190</name>
</gene>
<organism evidence="9 10">
    <name type="scientific">Serendipita vermifera MAFF 305830</name>
    <dbReference type="NCBI Taxonomy" id="933852"/>
    <lineage>
        <taxon>Eukaryota</taxon>
        <taxon>Fungi</taxon>
        <taxon>Dikarya</taxon>
        <taxon>Basidiomycota</taxon>
        <taxon>Agaricomycotina</taxon>
        <taxon>Agaricomycetes</taxon>
        <taxon>Sebacinales</taxon>
        <taxon>Serendipitaceae</taxon>
        <taxon>Serendipita</taxon>
    </lineage>
</organism>
<keyword evidence="2 7" id="KW-0812">Transmembrane</keyword>
<dbReference type="Gene3D" id="2.60.120.260">
    <property type="entry name" value="Galactose-binding domain-like"/>
    <property type="match status" value="1"/>
</dbReference>
<keyword evidence="4 7" id="KW-0472">Membrane</keyword>
<dbReference type="Proteomes" id="UP000054097">
    <property type="component" value="Unassembled WGS sequence"/>
</dbReference>
<feature type="compositionally biased region" description="Basic and acidic residues" evidence="6">
    <location>
        <begin position="224"/>
        <end position="236"/>
    </location>
</feature>
<proteinExistence type="predicted"/>